<protein>
    <recommendedName>
        <fullName evidence="1">Sulfatase-modifying factor enzyme-like domain-containing protein</fullName>
    </recommendedName>
</protein>
<evidence type="ECO:0000313" key="3">
    <source>
        <dbReference type="Proteomes" id="UP000193427"/>
    </source>
</evidence>
<feature type="domain" description="Sulfatase-modifying factor enzyme-like" evidence="1">
    <location>
        <begin position="84"/>
        <end position="222"/>
    </location>
</feature>
<gene>
    <name evidence="2" type="ORF">A4W93_07915</name>
</gene>
<dbReference type="PANTHER" id="PTHR23150">
    <property type="entry name" value="SULFATASE MODIFYING FACTOR 1, 2"/>
    <property type="match status" value="1"/>
</dbReference>
<dbReference type="AlphaFoldDB" id="A0A1W6L6G6"/>
<dbReference type="EMBL" id="CP015118">
    <property type="protein sequence ID" value="ARN19844.1"/>
    <property type="molecule type" value="Genomic_DNA"/>
</dbReference>
<dbReference type="STRING" id="946333.A4W93_07915"/>
<dbReference type="InterPro" id="IPR051043">
    <property type="entry name" value="Sulfatase_Mod_Factor_Kinase"/>
</dbReference>
<reference evidence="2 3" key="1">
    <citation type="submission" date="2016-04" db="EMBL/GenBank/DDBJ databases">
        <title>Complete genome sequence of natural rubber-degrading, novel Gram-negative bacterium, Rhizobacter gummiphilus strain NS21.</title>
        <authorList>
            <person name="Tabata M."/>
            <person name="Kasai D."/>
            <person name="Fukuda M."/>
        </authorList>
    </citation>
    <scope>NUCLEOTIDE SEQUENCE [LARGE SCALE GENOMIC DNA]</scope>
    <source>
        <strain evidence="2 3">NS21</strain>
    </source>
</reference>
<sequence length="225" mass="24634">MRMNSPALRDYLDAAVPFRPARTEPGGPRRVRVARTLFTCGLAAEVLNAIGAPPETGSTYRLVNVHNPQRALHCAGDLHRWTCEPGREHHPAPGINWAGAALICAHLGARLPRVDEWVCFASNNDPSRHYPWGNDPPSDTLANFGEHQGGTTPVGRFPATDLGLFDVAGNLDEWCGDADTRNPFERVVKGGAWSKDAHHLAISCHRSKWARLGTTTIGLRPVWDD</sequence>
<dbReference type="Gene3D" id="3.90.1580.10">
    <property type="entry name" value="paralog of FGE (formylglycine-generating enzyme)"/>
    <property type="match status" value="1"/>
</dbReference>
<dbReference type="Pfam" id="PF03781">
    <property type="entry name" value="FGE-sulfatase"/>
    <property type="match status" value="1"/>
</dbReference>
<dbReference type="KEGG" id="rgu:A4W93_07915"/>
<dbReference type="InterPro" id="IPR005532">
    <property type="entry name" value="SUMF_dom"/>
</dbReference>
<name>A0A1W6L6G6_9BURK</name>
<dbReference type="PANTHER" id="PTHR23150:SF19">
    <property type="entry name" value="FORMYLGLYCINE-GENERATING ENZYME"/>
    <property type="match status" value="1"/>
</dbReference>
<dbReference type="InterPro" id="IPR042095">
    <property type="entry name" value="SUMF_sf"/>
</dbReference>
<dbReference type="InterPro" id="IPR016187">
    <property type="entry name" value="CTDL_fold"/>
</dbReference>
<evidence type="ECO:0000259" key="1">
    <source>
        <dbReference type="Pfam" id="PF03781"/>
    </source>
</evidence>
<organism evidence="2 3">
    <name type="scientific">Piscinibacter gummiphilus</name>
    <dbReference type="NCBI Taxonomy" id="946333"/>
    <lineage>
        <taxon>Bacteria</taxon>
        <taxon>Pseudomonadati</taxon>
        <taxon>Pseudomonadota</taxon>
        <taxon>Betaproteobacteria</taxon>
        <taxon>Burkholderiales</taxon>
        <taxon>Sphaerotilaceae</taxon>
        <taxon>Piscinibacter</taxon>
    </lineage>
</organism>
<accession>A0A1W6L6G6</accession>
<dbReference type="Proteomes" id="UP000193427">
    <property type="component" value="Chromosome"/>
</dbReference>
<dbReference type="GO" id="GO:0120147">
    <property type="term" value="F:formylglycine-generating oxidase activity"/>
    <property type="evidence" value="ECO:0007669"/>
    <property type="project" value="TreeGrafter"/>
</dbReference>
<keyword evidence="3" id="KW-1185">Reference proteome</keyword>
<evidence type="ECO:0000313" key="2">
    <source>
        <dbReference type="EMBL" id="ARN19844.1"/>
    </source>
</evidence>
<dbReference type="SUPFAM" id="SSF56436">
    <property type="entry name" value="C-type lectin-like"/>
    <property type="match status" value="1"/>
</dbReference>
<proteinExistence type="predicted"/>